<feature type="transmembrane region" description="Helical" evidence="1">
    <location>
        <begin position="236"/>
        <end position="255"/>
    </location>
</feature>
<feature type="transmembrane region" description="Helical" evidence="1">
    <location>
        <begin position="185"/>
        <end position="204"/>
    </location>
</feature>
<sequence>MDVNKKEINKELISKTVGTNIKAIAMVAIILGHLIQTRRTIFIYKHEAIATVAVDSFLFLSGYGLTKSYQNSGLDGFFKKRFSTVYIPFVFATYLSGILTSFIPTNPNWFNEVFLTVTFLNANLPMDLSAWFVYYIAMWYFIFFIVHKVNEKLVTKPIVKKWLPLCIFYTISLMIAIFWDRWKIAYLFRVHAISFTNGVLFATIKCPNKMVQRSITLICSIVALVIYLFYFTEKGVLNMLIMNVTLGIAFPLFMVNFDYKLSVLEYCGNLSYEVYLFENHILRRNWSPININNGFIAYFFCYAAAALFKPFHEYMRPIILDKIPTLVKLSFDKISKLIRKKQNKEVSFNETRVELLTIEGDS</sequence>
<accession>A0A152A3Z8</accession>
<comment type="caution">
    <text evidence="3">The sequence shown here is derived from an EMBL/GenBank/DDBJ whole genome shotgun (WGS) entry which is preliminary data.</text>
</comment>
<feature type="transmembrane region" description="Helical" evidence="1">
    <location>
        <begin position="48"/>
        <end position="65"/>
    </location>
</feature>
<feature type="transmembrane region" description="Helical" evidence="1">
    <location>
        <begin position="85"/>
        <end position="103"/>
    </location>
</feature>
<gene>
    <name evidence="3" type="ORF">DLAC_02867</name>
</gene>
<dbReference type="AlphaFoldDB" id="A0A152A3Z8"/>
<reference evidence="3 4" key="1">
    <citation type="submission" date="2015-12" db="EMBL/GenBank/DDBJ databases">
        <title>Dictyostelia acquired genes for synthesis and detection of signals that induce cell-type specialization by lateral gene transfer from prokaryotes.</title>
        <authorList>
            <person name="Gloeckner G."/>
            <person name="Schaap P."/>
        </authorList>
    </citation>
    <scope>NUCLEOTIDE SEQUENCE [LARGE SCALE GENOMIC DNA]</scope>
    <source>
        <strain evidence="3 4">TK</strain>
    </source>
</reference>
<feature type="domain" description="Acyltransferase 3" evidence="2">
    <location>
        <begin position="21"/>
        <end position="307"/>
    </location>
</feature>
<name>A0A152A3Z8_TIELA</name>
<keyword evidence="1" id="KW-0812">Transmembrane</keyword>
<dbReference type="OrthoDB" id="23568at2759"/>
<proteinExistence type="predicted"/>
<keyword evidence="1" id="KW-0472">Membrane</keyword>
<feature type="transmembrane region" description="Helical" evidence="1">
    <location>
        <begin position="211"/>
        <end position="230"/>
    </location>
</feature>
<keyword evidence="1" id="KW-1133">Transmembrane helix</keyword>
<feature type="transmembrane region" description="Helical" evidence="1">
    <location>
        <begin position="131"/>
        <end position="150"/>
    </location>
</feature>
<protein>
    <recommendedName>
        <fullName evidence="2">Acyltransferase 3 domain-containing protein</fullName>
    </recommendedName>
</protein>
<dbReference type="Pfam" id="PF01757">
    <property type="entry name" value="Acyl_transf_3"/>
    <property type="match status" value="1"/>
</dbReference>
<evidence type="ECO:0000259" key="2">
    <source>
        <dbReference type="Pfam" id="PF01757"/>
    </source>
</evidence>
<feature type="transmembrane region" description="Helical" evidence="1">
    <location>
        <begin position="12"/>
        <end position="36"/>
    </location>
</feature>
<dbReference type="Proteomes" id="UP000076078">
    <property type="component" value="Unassembled WGS sequence"/>
</dbReference>
<dbReference type="EMBL" id="LODT01000013">
    <property type="protein sequence ID" value="KYR00815.1"/>
    <property type="molecule type" value="Genomic_DNA"/>
</dbReference>
<evidence type="ECO:0000256" key="1">
    <source>
        <dbReference type="SAM" id="Phobius"/>
    </source>
</evidence>
<evidence type="ECO:0000313" key="4">
    <source>
        <dbReference type="Proteomes" id="UP000076078"/>
    </source>
</evidence>
<dbReference type="InterPro" id="IPR002656">
    <property type="entry name" value="Acyl_transf_3_dom"/>
</dbReference>
<dbReference type="InParanoid" id="A0A152A3Z8"/>
<feature type="transmembrane region" description="Helical" evidence="1">
    <location>
        <begin position="162"/>
        <end position="179"/>
    </location>
</feature>
<organism evidence="3 4">
    <name type="scientific">Tieghemostelium lacteum</name>
    <name type="common">Slime mold</name>
    <name type="synonym">Dictyostelium lacteum</name>
    <dbReference type="NCBI Taxonomy" id="361077"/>
    <lineage>
        <taxon>Eukaryota</taxon>
        <taxon>Amoebozoa</taxon>
        <taxon>Evosea</taxon>
        <taxon>Eumycetozoa</taxon>
        <taxon>Dictyostelia</taxon>
        <taxon>Dictyosteliales</taxon>
        <taxon>Raperosteliaceae</taxon>
        <taxon>Tieghemostelium</taxon>
    </lineage>
</organism>
<feature type="transmembrane region" description="Helical" evidence="1">
    <location>
        <begin position="289"/>
        <end position="308"/>
    </location>
</feature>
<keyword evidence="4" id="KW-1185">Reference proteome</keyword>
<dbReference type="GO" id="GO:0016747">
    <property type="term" value="F:acyltransferase activity, transferring groups other than amino-acyl groups"/>
    <property type="evidence" value="ECO:0007669"/>
    <property type="project" value="InterPro"/>
</dbReference>
<evidence type="ECO:0000313" key="3">
    <source>
        <dbReference type="EMBL" id="KYR00815.1"/>
    </source>
</evidence>